<evidence type="ECO:0000313" key="2">
    <source>
        <dbReference type="Proteomes" id="UP000580891"/>
    </source>
</evidence>
<dbReference type="EMBL" id="JACDUU010000001">
    <property type="protein sequence ID" value="MBA2870191.1"/>
    <property type="molecule type" value="Genomic_DNA"/>
</dbReference>
<sequence>MKWTVKDVEVYLQEKEYVDTAVIPLIPLTLEKNVKSIVSMGEFVQIIVNELERQFKGRVFLFPPFTYFTSENMEEKTKRIADWTDELIANGMKHIFYVTSDTEWKAGEANLPGTLLWLPSIPLEHMDEKYKQQIVTDQTSQLMNLLIAKWS</sequence>
<dbReference type="Proteomes" id="UP000580891">
    <property type="component" value="Unassembled WGS sequence"/>
</dbReference>
<proteinExistence type="predicted"/>
<keyword evidence="2" id="KW-1185">Reference proteome</keyword>
<evidence type="ECO:0008006" key="3">
    <source>
        <dbReference type="Google" id="ProtNLM"/>
    </source>
</evidence>
<evidence type="ECO:0000313" key="1">
    <source>
        <dbReference type="EMBL" id="MBA2870191.1"/>
    </source>
</evidence>
<dbReference type="AlphaFoldDB" id="A0A7W0BVF8"/>
<reference evidence="1 2" key="1">
    <citation type="submission" date="2020-07" db="EMBL/GenBank/DDBJ databases">
        <title>Genomic Encyclopedia of Type Strains, Phase IV (KMG-IV): sequencing the most valuable type-strain genomes for metagenomic binning, comparative biology and taxonomic classification.</title>
        <authorList>
            <person name="Goeker M."/>
        </authorList>
    </citation>
    <scope>NUCLEOTIDE SEQUENCE [LARGE SCALE GENOMIC DNA]</scope>
    <source>
        <strain evidence="1 2">DSM 25220</strain>
    </source>
</reference>
<name>A0A7W0BVF8_9BACL</name>
<dbReference type="InterPro" id="IPR019615">
    <property type="entry name" value="DUF2487"/>
</dbReference>
<protein>
    <recommendedName>
        <fullName evidence="3">DUF2487 domain-containing protein</fullName>
    </recommendedName>
</protein>
<comment type="caution">
    <text evidence="1">The sequence shown here is derived from an EMBL/GenBank/DDBJ whole genome shotgun (WGS) entry which is preliminary data.</text>
</comment>
<gene>
    <name evidence="1" type="ORF">HNQ85_000449</name>
</gene>
<accession>A0A7W0BVF8</accession>
<dbReference type="RefSeq" id="WP_181535788.1">
    <property type="nucleotide sequence ID" value="NZ_JACDUU010000001.1"/>
</dbReference>
<organism evidence="1 2">
    <name type="scientific">[Anoxybacillus] calidus</name>
    <dbReference type="NCBI Taxonomy" id="575178"/>
    <lineage>
        <taxon>Bacteria</taxon>
        <taxon>Bacillati</taxon>
        <taxon>Bacillota</taxon>
        <taxon>Bacilli</taxon>
        <taxon>Bacillales</taxon>
        <taxon>Anoxybacillaceae</taxon>
        <taxon>Paranoxybacillus</taxon>
    </lineage>
</organism>
<dbReference type="Pfam" id="PF10673">
    <property type="entry name" value="DUF2487"/>
    <property type="match status" value="1"/>
</dbReference>